<sequence length="121" mass="13789">MKSYKLTFGTINIISGNLAEVIADEGIEMNETLVNEFHDFLLQNLVAPFSLLINRKNSYSYTFQAQRLIGKLKEIKAIAVVIGTSGALMSTETLINLNKDSDWNIYVFQQREKALEWIDKQ</sequence>
<protein>
    <recommendedName>
        <fullName evidence="3">STAS/SEC14 domain-containing protein</fullName>
    </recommendedName>
</protein>
<keyword evidence="2" id="KW-1185">Reference proteome</keyword>
<proteinExistence type="predicted"/>
<evidence type="ECO:0000313" key="2">
    <source>
        <dbReference type="Proteomes" id="UP000321080"/>
    </source>
</evidence>
<gene>
    <name evidence="1" type="ORF">FUA22_17785</name>
</gene>
<name>A0A5C7GDH3_9FLAO</name>
<dbReference type="EMBL" id="VRKQ01000021">
    <property type="protein sequence ID" value="TXG34760.1"/>
    <property type="molecule type" value="Genomic_DNA"/>
</dbReference>
<reference evidence="1 2" key="1">
    <citation type="submission" date="2019-08" db="EMBL/GenBank/DDBJ databases">
        <title>Seonamhaeicola sediminis sp. nov., isolated from marine sediment.</title>
        <authorList>
            <person name="Cao W.R."/>
        </authorList>
    </citation>
    <scope>NUCLEOTIDE SEQUENCE [LARGE SCALE GENOMIC DNA]</scope>
    <source>
        <strain evidence="1 2">1505</strain>
    </source>
</reference>
<accession>A0A5C7GDH3</accession>
<evidence type="ECO:0008006" key="3">
    <source>
        <dbReference type="Google" id="ProtNLM"/>
    </source>
</evidence>
<comment type="caution">
    <text evidence="1">The sequence shown here is derived from an EMBL/GenBank/DDBJ whole genome shotgun (WGS) entry which is preliminary data.</text>
</comment>
<dbReference type="OrthoDB" id="1443546at2"/>
<dbReference type="AlphaFoldDB" id="A0A5C7GDH3"/>
<dbReference type="RefSeq" id="WP_147769953.1">
    <property type="nucleotide sequence ID" value="NZ_CANNCE010000011.1"/>
</dbReference>
<dbReference type="Proteomes" id="UP000321080">
    <property type="component" value="Unassembled WGS sequence"/>
</dbReference>
<organism evidence="1 2">
    <name type="scientific">Seonamhaeicola maritimus</name>
    <dbReference type="NCBI Taxonomy" id="2591822"/>
    <lineage>
        <taxon>Bacteria</taxon>
        <taxon>Pseudomonadati</taxon>
        <taxon>Bacteroidota</taxon>
        <taxon>Flavobacteriia</taxon>
        <taxon>Flavobacteriales</taxon>
        <taxon>Flavobacteriaceae</taxon>
    </lineage>
</organism>
<evidence type="ECO:0000313" key="1">
    <source>
        <dbReference type="EMBL" id="TXG34760.1"/>
    </source>
</evidence>